<dbReference type="InterPro" id="IPR008551">
    <property type="entry name" value="TANGO2"/>
</dbReference>
<name>A0AAP2GNA0_9BACT</name>
<gene>
    <name evidence="1" type="ORF">KK083_05360</name>
</gene>
<protein>
    <submittedName>
        <fullName evidence="1">NRDE family protein</fullName>
    </submittedName>
</protein>
<dbReference type="AlphaFoldDB" id="A0AAP2GNA0"/>
<comment type="caution">
    <text evidence="1">The sequence shown here is derived from an EMBL/GenBank/DDBJ whole genome shotgun (WGS) entry which is preliminary data.</text>
</comment>
<sequence length="252" mass="28401">MCLIFISLNEHPSYKLIVAANRDEFYNRRTAAADFWQDHPEVLGGRDLEACGTWLGMSRGGKISMITNYRDPVNINPKAPSRGPLVSDYLINRETPEAYLRKLEPEAKRYNGFNLITGTTDELWYFSNYGSGIEKLTPGLHGLSNHLLDTPWPKVQKGKQAMCALTSNAFTPNDLFELLHNTDTAPDAQLPDTGVGLERERYLSAMFIKSPGYGTRCSTVVLVSYDNDVFFAERVFDLATFTFSEKSFTFKV</sequence>
<dbReference type="PANTHER" id="PTHR17985">
    <property type="entry name" value="SER/THR-RICH PROTEIN T10 IN DGCR REGION"/>
    <property type="match status" value="1"/>
</dbReference>
<evidence type="ECO:0000313" key="1">
    <source>
        <dbReference type="EMBL" id="MBT1696292.1"/>
    </source>
</evidence>
<reference evidence="1 2" key="1">
    <citation type="submission" date="2021-05" db="EMBL/GenBank/DDBJ databases">
        <title>A Polyphasic approach of four new species of the genus Ohtaekwangia: Ohtaekwangia histidinii sp. nov., Ohtaekwangia cretensis sp. nov., Ohtaekwangia indiensis sp. nov., Ohtaekwangia reichenbachii sp. nov. from diverse environment.</title>
        <authorList>
            <person name="Octaviana S."/>
        </authorList>
    </citation>
    <scope>NUCLEOTIDE SEQUENCE [LARGE SCALE GENOMIC DNA]</scope>
    <source>
        <strain evidence="1 2">PWU4</strain>
    </source>
</reference>
<proteinExistence type="predicted"/>
<dbReference type="EMBL" id="JAHESF010000004">
    <property type="protein sequence ID" value="MBT1696292.1"/>
    <property type="molecule type" value="Genomic_DNA"/>
</dbReference>
<dbReference type="Pfam" id="PF05742">
    <property type="entry name" value="TANGO2"/>
    <property type="match status" value="1"/>
</dbReference>
<keyword evidence="2" id="KW-1185">Reference proteome</keyword>
<accession>A0AAP2GNA0</accession>
<organism evidence="1 2">
    <name type="scientific">Chryseosolibacter histidini</name>
    <dbReference type="NCBI Taxonomy" id="2782349"/>
    <lineage>
        <taxon>Bacteria</taxon>
        <taxon>Pseudomonadati</taxon>
        <taxon>Bacteroidota</taxon>
        <taxon>Cytophagia</taxon>
        <taxon>Cytophagales</taxon>
        <taxon>Chryseotaleaceae</taxon>
        <taxon>Chryseosolibacter</taxon>
    </lineage>
</organism>
<dbReference type="Proteomes" id="UP001319200">
    <property type="component" value="Unassembled WGS sequence"/>
</dbReference>
<dbReference type="PANTHER" id="PTHR17985:SF8">
    <property type="entry name" value="TRANSPORT AND GOLGI ORGANIZATION PROTEIN 2 HOMOLOG"/>
    <property type="match status" value="1"/>
</dbReference>
<dbReference type="RefSeq" id="WP_254161468.1">
    <property type="nucleotide sequence ID" value="NZ_JAHESF010000004.1"/>
</dbReference>
<evidence type="ECO:0000313" key="2">
    <source>
        <dbReference type="Proteomes" id="UP001319200"/>
    </source>
</evidence>